<dbReference type="EMBL" id="AP008955">
    <property type="protein sequence ID" value="BAH44278.1"/>
    <property type="molecule type" value="Genomic_DNA"/>
</dbReference>
<dbReference type="GO" id="GO:0015833">
    <property type="term" value="P:peptide transport"/>
    <property type="evidence" value="ECO:0007669"/>
    <property type="project" value="UniProtKB-KW"/>
</dbReference>
<evidence type="ECO:0000256" key="5">
    <source>
        <dbReference type="ARBA" id="ARBA00022856"/>
    </source>
</evidence>
<dbReference type="PIRSF" id="PIRSF002741">
    <property type="entry name" value="MppA"/>
    <property type="match status" value="1"/>
</dbReference>
<keyword evidence="4 6" id="KW-0732">Signal</keyword>
<dbReference type="InterPro" id="IPR000914">
    <property type="entry name" value="SBP_5_dom"/>
</dbReference>
<feature type="signal peptide" evidence="6">
    <location>
        <begin position="1"/>
        <end position="30"/>
    </location>
</feature>
<dbReference type="FunFam" id="3.90.76.10:FF:000001">
    <property type="entry name" value="Oligopeptide ABC transporter substrate-binding protein"/>
    <property type="match status" value="1"/>
</dbReference>
<evidence type="ECO:0000313" key="8">
    <source>
        <dbReference type="EMBL" id="BAH44278.1"/>
    </source>
</evidence>
<keyword evidence="9" id="KW-1185">Reference proteome</keyword>
<protein>
    <submittedName>
        <fullName evidence="8">Probable oligopeptide ABC transporter substrate binding protein</fullName>
    </submittedName>
</protein>
<dbReference type="Gene3D" id="3.40.190.10">
    <property type="entry name" value="Periplasmic binding protein-like II"/>
    <property type="match status" value="1"/>
</dbReference>
<dbReference type="GO" id="GO:0030313">
    <property type="term" value="C:cell envelope"/>
    <property type="evidence" value="ECO:0007669"/>
    <property type="project" value="UniProtKB-SubCell"/>
</dbReference>
<dbReference type="SUPFAM" id="SSF53850">
    <property type="entry name" value="Periplasmic binding protein-like II"/>
    <property type="match status" value="1"/>
</dbReference>
<keyword evidence="5" id="KW-0571">Peptide transport</keyword>
<accession>C0ZER9</accession>
<evidence type="ECO:0000256" key="2">
    <source>
        <dbReference type="ARBA" id="ARBA00005695"/>
    </source>
</evidence>
<evidence type="ECO:0000256" key="1">
    <source>
        <dbReference type="ARBA" id="ARBA00004196"/>
    </source>
</evidence>
<dbReference type="Gene3D" id="3.10.105.10">
    <property type="entry name" value="Dipeptide-binding Protein, Domain 3"/>
    <property type="match status" value="1"/>
</dbReference>
<feature type="domain" description="Solute-binding protein family 5" evidence="7">
    <location>
        <begin position="94"/>
        <end position="469"/>
    </location>
</feature>
<dbReference type="CDD" id="cd08504">
    <property type="entry name" value="PBP2_OppA"/>
    <property type="match status" value="1"/>
</dbReference>
<keyword evidence="5" id="KW-0653">Protein transport</keyword>
<organism evidence="8 9">
    <name type="scientific">Brevibacillus brevis (strain 47 / JCM 6285 / NBRC 100599)</name>
    <dbReference type="NCBI Taxonomy" id="358681"/>
    <lineage>
        <taxon>Bacteria</taxon>
        <taxon>Bacillati</taxon>
        <taxon>Bacillota</taxon>
        <taxon>Bacilli</taxon>
        <taxon>Bacillales</taxon>
        <taxon>Paenibacillaceae</taxon>
        <taxon>Brevibacillus</taxon>
    </lineage>
</organism>
<gene>
    <name evidence="8" type="ordered locus">BBR47_33010</name>
</gene>
<dbReference type="Proteomes" id="UP000001877">
    <property type="component" value="Chromosome"/>
</dbReference>
<dbReference type="GO" id="GO:0042597">
    <property type="term" value="C:periplasmic space"/>
    <property type="evidence" value="ECO:0007669"/>
    <property type="project" value="UniProtKB-ARBA"/>
</dbReference>
<name>C0ZER9_BREBN</name>
<comment type="subcellular location">
    <subcellularLocation>
        <location evidence="1">Cell envelope</location>
    </subcellularLocation>
</comment>
<dbReference type="GO" id="GO:0043190">
    <property type="term" value="C:ATP-binding cassette (ABC) transporter complex"/>
    <property type="evidence" value="ECO:0007669"/>
    <property type="project" value="InterPro"/>
</dbReference>
<dbReference type="AlphaFoldDB" id="C0ZER9"/>
<evidence type="ECO:0000256" key="4">
    <source>
        <dbReference type="ARBA" id="ARBA00022729"/>
    </source>
</evidence>
<dbReference type="Gene3D" id="3.90.76.10">
    <property type="entry name" value="Dipeptide-binding Protein, Domain 1"/>
    <property type="match status" value="1"/>
</dbReference>
<dbReference type="GO" id="GO:1904680">
    <property type="term" value="F:peptide transmembrane transporter activity"/>
    <property type="evidence" value="ECO:0007669"/>
    <property type="project" value="TreeGrafter"/>
</dbReference>
<dbReference type="KEGG" id="bbe:BBR47_33010"/>
<sequence length="549" mass="61583">MVSMRKRKSFILSCFLLLQVITGCSTSETAVTNKPNDQASQTVQPTGKEMVLNWNADGGEPPTADPGLASDGTSFDVITACFEGLTRYGPDGKIANAIADSYTVSADLTTYTFKLKTNALWSNGDPVTAHDFEFAWKRNLDPKTASEYAYMLYFIKGAEEFNTGKGSHEGVGVKALDDFTLEVKLNSPAPFFYELTAFPTLFPLHKKTLEAHPDWAASPDNYVGNGPFKMELWEHKNKLVLVKNENYHDKEAVKLDKIVWSMITDTNTAQALFDSGDLDWGGHPSYVLPVDVIPALQDEGKIVMAPYPNTVAVTFNTTVSPFTNKKIRQAFSYSIQRQPLVDGIVQTGVPAAFAWVPPSMQLSGNDYFQEDVEKAKQLLAEGLKELGLSTMPIVTFTYGSGDDRQKKLAEVLQDQWKRSLGVDVKISGLEEKVFLQNKRSKNYQFAYRNWGADFNDPINFLEIFKDKTVGTNDAAWENDRYRELIVQSYLEKDPTKRNAIMREAESILMEEMPIAPVYYGVRPYIKNDKVKGFLNNPFGGRDFKYTTIE</sequence>
<dbReference type="PANTHER" id="PTHR30290:SF79">
    <property type="entry name" value="DIPEPTIDE-BINDING PROTEIN DPPE"/>
    <property type="match status" value="1"/>
</dbReference>
<dbReference type="InterPro" id="IPR039424">
    <property type="entry name" value="SBP_5"/>
</dbReference>
<evidence type="ECO:0000256" key="6">
    <source>
        <dbReference type="SAM" id="SignalP"/>
    </source>
</evidence>
<dbReference type="eggNOG" id="COG4166">
    <property type="taxonomic scope" value="Bacteria"/>
</dbReference>
<dbReference type="STRING" id="358681.BBR47_33010"/>
<dbReference type="Pfam" id="PF00496">
    <property type="entry name" value="SBP_bac_5"/>
    <property type="match status" value="1"/>
</dbReference>
<keyword evidence="3" id="KW-0813">Transport</keyword>
<comment type="similarity">
    <text evidence="2">Belongs to the bacterial solute-binding protein 5 family.</text>
</comment>
<evidence type="ECO:0000259" key="7">
    <source>
        <dbReference type="Pfam" id="PF00496"/>
    </source>
</evidence>
<dbReference type="InterPro" id="IPR030678">
    <property type="entry name" value="Peptide/Ni-bd"/>
</dbReference>
<reference evidence="8 9" key="1">
    <citation type="submission" date="2005-03" db="EMBL/GenBank/DDBJ databases">
        <title>Brevibacillus brevis strain 47, complete genome.</title>
        <authorList>
            <person name="Hosoyama A."/>
            <person name="Yamada R."/>
            <person name="Hongo Y."/>
            <person name="Terui Y."/>
            <person name="Ankai A."/>
            <person name="Masuyama W."/>
            <person name="Sekiguchi M."/>
            <person name="Takeda T."/>
            <person name="Asano K."/>
            <person name="Ohji S."/>
            <person name="Ichikawa N."/>
            <person name="Narita S."/>
            <person name="Aoki N."/>
            <person name="Miura H."/>
            <person name="Matsushita S."/>
            <person name="Sekigawa T."/>
            <person name="Yamagata H."/>
            <person name="Yoshikawa H."/>
            <person name="Udaka S."/>
            <person name="Tanikawa S."/>
            <person name="Fujita N."/>
        </authorList>
    </citation>
    <scope>NUCLEOTIDE SEQUENCE [LARGE SCALE GENOMIC DNA]</scope>
    <source>
        <strain evidence="9">47 / JCM 6285 / NBRC 100599</strain>
    </source>
</reference>
<evidence type="ECO:0000313" key="9">
    <source>
        <dbReference type="Proteomes" id="UP000001877"/>
    </source>
</evidence>
<proteinExistence type="inferred from homology"/>
<dbReference type="PANTHER" id="PTHR30290">
    <property type="entry name" value="PERIPLASMIC BINDING COMPONENT OF ABC TRANSPORTER"/>
    <property type="match status" value="1"/>
</dbReference>
<dbReference type="HOGENOM" id="CLU_017028_0_3_9"/>
<dbReference type="PROSITE" id="PS51257">
    <property type="entry name" value="PROKAR_LIPOPROTEIN"/>
    <property type="match status" value="1"/>
</dbReference>
<evidence type="ECO:0000256" key="3">
    <source>
        <dbReference type="ARBA" id="ARBA00022448"/>
    </source>
</evidence>
<feature type="chain" id="PRO_5039640062" evidence="6">
    <location>
        <begin position="31"/>
        <end position="549"/>
    </location>
</feature>